<evidence type="ECO:0000256" key="4">
    <source>
        <dbReference type="ARBA" id="ARBA00020739"/>
    </source>
</evidence>
<keyword evidence="5" id="KW-1003">Cell membrane</keyword>
<evidence type="ECO:0000256" key="9">
    <source>
        <dbReference type="ARBA" id="ARBA00023136"/>
    </source>
</evidence>
<evidence type="ECO:0000259" key="13">
    <source>
        <dbReference type="Pfam" id="PF02706"/>
    </source>
</evidence>
<gene>
    <name evidence="14" type="ORF">NCC2767LJ0004</name>
</gene>
<evidence type="ECO:0000313" key="14">
    <source>
        <dbReference type="EMBL" id="ABM21427.1"/>
    </source>
</evidence>
<evidence type="ECO:0000256" key="12">
    <source>
        <dbReference type="SAM" id="Phobius"/>
    </source>
</evidence>
<sequence length="287" mass="31541">MENSTKTENTIDLRRLWMLLRAHIWAIIAWAVGLGAVGFVLAAFVVEPKYTSTTQILVNQKRNTTDAGQAFNAQQADVQLINTYKDIVTSPVILKDASKWLKNPTEVVKPAKKAQYKTLADGTKKLVSPAEPAVVRRAGRGYNVSAKEMQKAVSVSTQQQSQVFTISAKSNDPEKAQSIANAVAQTFKSKIKSIMNVNNVTIVSPAARGTKTFPRTSLFTLAGIVLGLIISIVLIVLRDSFNTTVRDDDYLTKELGLTNLGHVSHFHLSNDFSINKKDNKSGKKKRV</sequence>
<dbReference type="GO" id="GO:0004713">
    <property type="term" value="F:protein tyrosine kinase activity"/>
    <property type="evidence" value="ECO:0007669"/>
    <property type="project" value="TreeGrafter"/>
</dbReference>
<dbReference type="Pfam" id="PF02706">
    <property type="entry name" value="Wzz"/>
    <property type="match status" value="1"/>
</dbReference>
<keyword evidence="6 12" id="KW-0812">Transmembrane</keyword>
<keyword evidence="9 12" id="KW-0472">Membrane</keyword>
<feature type="domain" description="Polysaccharide chain length determinant N-terminal" evidence="13">
    <location>
        <begin position="9"/>
        <end position="98"/>
    </location>
</feature>
<dbReference type="GO" id="GO:0000271">
    <property type="term" value="P:polysaccharide biosynthetic process"/>
    <property type="evidence" value="ECO:0007669"/>
    <property type="project" value="UniProtKB-KW"/>
</dbReference>
<reference evidence="14" key="1">
    <citation type="journal article" date="2007" name="J. Bacteriol.">
        <title>Similarity and differences in the Lactobacillus acidophilus group identified by polyphasic analysis and comparative genomics.</title>
        <authorList>
            <person name="Berger B."/>
            <person name="Pridmore R.D."/>
            <person name="Barretto C."/>
            <person name="Delmas-Julien F."/>
            <person name="Schreiber K."/>
            <person name="Arigoni F."/>
            <person name="Brussow H."/>
        </authorList>
    </citation>
    <scope>NUCLEOTIDE SEQUENCE</scope>
    <source>
        <strain evidence="14">NCC 2767</strain>
    </source>
</reference>
<dbReference type="EMBL" id="EF138835">
    <property type="protein sequence ID" value="ABM21427.1"/>
    <property type="molecule type" value="Genomic_DNA"/>
</dbReference>
<evidence type="ECO:0000256" key="11">
    <source>
        <dbReference type="ARBA" id="ARBA00045736"/>
    </source>
</evidence>
<dbReference type="GO" id="GO:0005886">
    <property type="term" value="C:plasma membrane"/>
    <property type="evidence" value="ECO:0007669"/>
    <property type="project" value="UniProtKB-SubCell"/>
</dbReference>
<dbReference type="PANTHER" id="PTHR32309">
    <property type="entry name" value="TYROSINE-PROTEIN KINASE"/>
    <property type="match status" value="1"/>
</dbReference>
<protein>
    <recommendedName>
        <fullName evidence="4">Capsular polysaccharide biosynthesis protein CpsC</fullName>
    </recommendedName>
</protein>
<comment type="function">
    <text evidence="11">Required for CpsD phosphorylation. Involved in the regulation of capsular polysaccharide biosynthesis. May be part of a complex that directs the coordinated polymerization and export to the cell surface of the capsular polysaccharide.</text>
</comment>
<comment type="subcellular location">
    <subcellularLocation>
        <location evidence="1">Cell membrane</location>
        <topology evidence="1">Multi-pass membrane protein</topology>
    </subcellularLocation>
</comment>
<dbReference type="AlphaFoldDB" id="A1YVE4"/>
<evidence type="ECO:0000256" key="2">
    <source>
        <dbReference type="ARBA" id="ARBA00005132"/>
    </source>
</evidence>
<name>A1YVE4_LACJH</name>
<evidence type="ECO:0000256" key="8">
    <source>
        <dbReference type="ARBA" id="ARBA00022989"/>
    </source>
</evidence>
<feature type="transmembrane region" description="Helical" evidence="12">
    <location>
        <begin position="22"/>
        <end position="46"/>
    </location>
</feature>
<keyword evidence="10" id="KW-0270">Exopolysaccharide synthesis</keyword>
<organism evidence="14">
    <name type="scientific">Lactobacillus johnsonii</name>
    <dbReference type="NCBI Taxonomy" id="33959"/>
    <lineage>
        <taxon>Bacteria</taxon>
        <taxon>Bacillati</taxon>
        <taxon>Bacillota</taxon>
        <taxon>Bacilli</taxon>
        <taxon>Lactobacillales</taxon>
        <taxon>Lactobacillaceae</taxon>
        <taxon>Lactobacillus</taxon>
    </lineage>
</organism>
<keyword evidence="7" id="KW-0972">Capsule biogenesis/degradation</keyword>
<comment type="pathway">
    <text evidence="2">Capsule biogenesis; capsule polysaccharide biosynthesis.</text>
</comment>
<evidence type="ECO:0000256" key="6">
    <source>
        <dbReference type="ARBA" id="ARBA00022692"/>
    </source>
</evidence>
<evidence type="ECO:0000256" key="1">
    <source>
        <dbReference type="ARBA" id="ARBA00004651"/>
    </source>
</evidence>
<dbReference type="PANTHER" id="PTHR32309:SF13">
    <property type="entry name" value="FERRIC ENTEROBACTIN TRANSPORT PROTEIN FEPE"/>
    <property type="match status" value="1"/>
</dbReference>
<evidence type="ECO:0000256" key="5">
    <source>
        <dbReference type="ARBA" id="ARBA00022475"/>
    </source>
</evidence>
<dbReference type="InterPro" id="IPR050445">
    <property type="entry name" value="Bact_polysacc_biosynth/exp"/>
</dbReference>
<evidence type="ECO:0000256" key="3">
    <source>
        <dbReference type="ARBA" id="ARBA00006683"/>
    </source>
</evidence>
<evidence type="ECO:0000256" key="10">
    <source>
        <dbReference type="ARBA" id="ARBA00023169"/>
    </source>
</evidence>
<feature type="transmembrane region" description="Helical" evidence="12">
    <location>
        <begin position="218"/>
        <end position="237"/>
    </location>
</feature>
<dbReference type="InterPro" id="IPR003856">
    <property type="entry name" value="LPS_length_determ_N"/>
</dbReference>
<evidence type="ECO:0000256" key="7">
    <source>
        <dbReference type="ARBA" id="ARBA00022903"/>
    </source>
</evidence>
<proteinExistence type="inferred from homology"/>
<keyword evidence="8 12" id="KW-1133">Transmembrane helix</keyword>
<comment type="similarity">
    <text evidence="3">Belongs to the CpsC/CapA family.</text>
</comment>
<accession>A1YVE4</accession>